<keyword evidence="4" id="KW-0808">Transferase</keyword>
<evidence type="ECO:0000256" key="5">
    <source>
        <dbReference type="ARBA" id="ARBA00022741"/>
    </source>
</evidence>
<dbReference type="OrthoDB" id="9781904at2"/>
<dbReference type="InterPro" id="IPR005467">
    <property type="entry name" value="His_kinase_dom"/>
</dbReference>
<dbReference type="EMBL" id="CP001034">
    <property type="protein sequence ID" value="ACB84338.1"/>
    <property type="molecule type" value="Genomic_DNA"/>
</dbReference>
<dbReference type="Pfam" id="PF07730">
    <property type="entry name" value="HisKA_3"/>
    <property type="match status" value="1"/>
</dbReference>
<feature type="transmembrane region" description="Helical" evidence="10">
    <location>
        <begin position="32"/>
        <end position="51"/>
    </location>
</feature>
<feature type="transmembrane region" description="Helical" evidence="10">
    <location>
        <begin position="87"/>
        <end position="104"/>
    </location>
</feature>
<dbReference type="RefSeq" id="WP_012447221.1">
    <property type="nucleotide sequence ID" value="NC_010718.1"/>
</dbReference>
<dbReference type="InterPro" id="IPR011712">
    <property type="entry name" value="Sig_transdc_His_kin_sub3_dim/P"/>
</dbReference>
<dbReference type="STRING" id="457570.Nther_0748"/>
<dbReference type="Gene3D" id="1.20.5.1930">
    <property type="match status" value="1"/>
</dbReference>
<dbReference type="KEGG" id="nth:Nther_0748"/>
<dbReference type="InParanoid" id="B2A7N6"/>
<comment type="catalytic activity">
    <reaction evidence="1">
        <text>ATP + protein L-histidine = ADP + protein N-phospho-L-histidine.</text>
        <dbReference type="EC" id="2.7.13.3"/>
    </reaction>
</comment>
<feature type="transmembrane region" description="Helical" evidence="10">
    <location>
        <begin position="63"/>
        <end position="81"/>
    </location>
</feature>
<feature type="coiled-coil region" evidence="9">
    <location>
        <begin position="163"/>
        <end position="197"/>
    </location>
</feature>
<dbReference type="PROSITE" id="PS50109">
    <property type="entry name" value="HIS_KIN"/>
    <property type="match status" value="1"/>
</dbReference>
<evidence type="ECO:0000256" key="10">
    <source>
        <dbReference type="SAM" id="Phobius"/>
    </source>
</evidence>
<dbReference type="GO" id="GO:0046983">
    <property type="term" value="F:protein dimerization activity"/>
    <property type="evidence" value="ECO:0007669"/>
    <property type="project" value="InterPro"/>
</dbReference>
<dbReference type="SMART" id="SM00387">
    <property type="entry name" value="HATPase_c"/>
    <property type="match status" value="1"/>
</dbReference>
<reference evidence="12 13" key="2">
    <citation type="journal article" date="2011" name="J. Bacteriol.">
        <title>Complete genome sequence of the anaerobic, halophilic alkalithermophile Natranaerobius thermophilus JW/NM-WN-LF.</title>
        <authorList>
            <person name="Zhao B."/>
            <person name="Mesbah N.M."/>
            <person name="Dalin E."/>
            <person name="Goodwin L."/>
            <person name="Nolan M."/>
            <person name="Pitluck S."/>
            <person name="Chertkov O."/>
            <person name="Brettin T.S."/>
            <person name="Han J."/>
            <person name="Larimer F.W."/>
            <person name="Land M.L."/>
            <person name="Hauser L."/>
            <person name="Kyrpides N."/>
            <person name="Wiegel J."/>
        </authorList>
    </citation>
    <scope>NUCLEOTIDE SEQUENCE [LARGE SCALE GENOMIC DNA]</scope>
    <source>
        <strain evidence="13">ATCC BAA-1301 / DSM 18059 / JW/NM-WN-LF</strain>
    </source>
</reference>
<dbReference type="GO" id="GO:0016020">
    <property type="term" value="C:membrane"/>
    <property type="evidence" value="ECO:0007669"/>
    <property type="project" value="InterPro"/>
</dbReference>
<dbReference type="EC" id="2.7.13.3" evidence="2"/>
<evidence type="ECO:0000256" key="3">
    <source>
        <dbReference type="ARBA" id="ARBA00022553"/>
    </source>
</evidence>
<keyword evidence="7" id="KW-0067">ATP-binding</keyword>
<dbReference type="CDD" id="cd16917">
    <property type="entry name" value="HATPase_UhpB-NarQ-NarX-like"/>
    <property type="match status" value="1"/>
</dbReference>
<dbReference type="InterPro" id="IPR003594">
    <property type="entry name" value="HATPase_dom"/>
</dbReference>
<feature type="domain" description="Histidine kinase" evidence="11">
    <location>
        <begin position="206"/>
        <end position="389"/>
    </location>
</feature>
<keyword evidence="10" id="KW-1133">Transmembrane helix</keyword>
<evidence type="ECO:0000256" key="7">
    <source>
        <dbReference type="ARBA" id="ARBA00022840"/>
    </source>
</evidence>
<proteinExistence type="predicted"/>
<evidence type="ECO:0000313" key="13">
    <source>
        <dbReference type="Proteomes" id="UP000001683"/>
    </source>
</evidence>
<dbReference type="Proteomes" id="UP000001683">
    <property type="component" value="Chromosome"/>
</dbReference>
<keyword evidence="9" id="KW-0175">Coiled coil</keyword>
<evidence type="ECO:0000256" key="8">
    <source>
        <dbReference type="ARBA" id="ARBA00023012"/>
    </source>
</evidence>
<dbReference type="FunCoup" id="B2A7N6">
    <property type="interactions" value="14"/>
</dbReference>
<protein>
    <recommendedName>
        <fullName evidence="2">histidine kinase</fullName>
        <ecNumber evidence="2">2.7.13.3</ecNumber>
    </recommendedName>
</protein>
<accession>B2A7N6</accession>
<evidence type="ECO:0000256" key="1">
    <source>
        <dbReference type="ARBA" id="ARBA00000085"/>
    </source>
</evidence>
<keyword evidence="3" id="KW-0597">Phosphoprotein</keyword>
<dbReference type="HOGENOM" id="CLU_000445_20_15_9"/>
<dbReference type="GO" id="GO:0000155">
    <property type="term" value="F:phosphorelay sensor kinase activity"/>
    <property type="evidence" value="ECO:0007669"/>
    <property type="project" value="InterPro"/>
</dbReference>
<dbReference type="InterPro" id="IPR036890">
    <property type="entry name" value="HATPase_C_sf"/>
</dbReference>
<keyword evidence="6 12" id="KW-0418">Kinase</keyword>
<dbReference type="Pfam" id="PF02518">
    <property type="entry name" value="HATPase_c"/>
    <property type="match status" value="1"/>
</dbReference>
<feature type="transmembrane region" description="Helical" evidence="10">
    <location>
        <begin position="111"/>
        <end position="129"/>
    </location>
</feature>
<dbReference type="GO" id="GO:0005524">
    <property type="term" value="F:ATP binding"/>
    <property type="evidence" value="ECO:0007669"/>
    <property type="project" value="UniProtKB-KW"/>
</dbReference>
<name>B2A7N6_NATTJ</name>
<reference evidence="12 13" key="1">
    <citation type="submission" date="2008-04" db="EMBL/GenBank/DDBJ databases">
        <title>Complete sequence of chromosome of Natranaerobius thermophilus JW/NM-WN-LF.</title>
        <authorList>
            <consortium name="US DOE Joint Genome Institute"/>
            <person name="Copeland A."/>
            <person name="Lucas S."/>
            <person name="Lapidus A."/>
            <person name="Glavina del Rio T."/>
            <person name="Dalin E."/>
            <person name="Tice H."/>
            <person name="Bruce D."/>
            <person name="Goodwin L."/>
            <person name="Pitluck S."/>
            <person name="Chertkov O."/>
            <person name="Brettin T."/>
            <person name="Detter J.C."/>
            <person name="Han C."/>
            <person name="Kuske C.R."/>
            <person name="Schmutz J."/>
            <person name="Larimer F."/>
            <person name="Land M."/>
            <person name="Hauser L."/>
            <person name="Kyrpides N."/>
            <person name="Lykidis A."/>
            <person name="Mesbah N.M."/>
            <person name="Wiegel J."/>
        </authorList>
    </citation>
    <scope>NUCLEOTIDE SEQUENCE [LARGE SCALE GENOMIC DNA]</scope>
    <source>
        <strain evidence="13">ATCC BAA-1301 / DSM 18059 / JW/NM-WN-LF</strain>
    </source>
</reference>
<evidence type="ECO:0000256" key="2">
    <source>
        <dbReference type="ARBA" id="ARBA00012438"/>
    </source>
</evidence>
<evidence type="ECO:0000256" key="6">
    <source>
        <dbReference type="ARBA" id="ARBA00022777"/>
    </source>
</evidence>
<dbReference type="PANTHER" id="PTHR24421:SF10">
    <property type="entry name" value="NITRATE_NITRITE SENSOR PROTEIN NARQ"/>
    <property type="match status" value="1"/>
</dbReference>
<evidence type="ECO:0000259" key="11">
    <source>
        <dbReference type="PROSITE" id="PS50109"/>
    </source>
</evidence>
<dbReference type="SUPFAM" id="SSF55874">
    <property type="entry name" value="ATPase domain of HSP90 chaperone/DNA topoisomerase II/histidine kinase"/>
    <property type="match status" value="1"/>
</dbReference>
<keyword evidence="10" id="KW-0812">Transmembrane</keyword>
<evidence type="ECO:0000313" key="12">
    <source>
        <dbReference type="EMBL" id="ACB84338.1"/>
    </source>
</evidence>
<dbReference type="PANTHER" id="PTHR24421">
    <property type="entry name" value="NITRATE/NITRITE SENSOR PROTEIN NARX-RELATED"/>
    <property type="match status" value="1"/>
</dbReference>
<evidence type="ECO:0000256" key="4">
    <source>
        <dbReference type="ARBA" id="ARBA00022679"/>
    </source>
</evidence>
<dbReference type="AlphaFoldDB" id="B2A7N6"/>
<gene>
    <name evidence="12" type="ordered locus">Nther_0748</name>
</gene>
<dbReference type="eggNOG" id="COG4585">
    <property type="taxonomic scope" value="Bacteria"/>
</dbReference>
<feature type="transmembrane region" description="Helical" evidence="10">
    <location>
        <begin position="7"/>
        <end position="26"/>
    </location>
</feature>
<organism evidence="12 13">
    <name type="scientific">Natranaerobius thermophilus (strain ATCC BAA-1301 / DSM 18059 / JW/NM-WN-LF)</name>
    <dbReference type="NCBI Taxonomy" id="457570"/>
    <lineage>
        <taxon>Bacteria</taxon>
        <taxon>Bacillati</taxon>
        <taxon>Bacillota</taxon>
        <taxon>Clostridia</taxon>
        <taxon>Natranaerobiales</taxon>
        <taxon>Natranaerobiaceae</taxon>
        <taxon>Natranaerobius</taxon>
    </lineage>
</organism>
<sequence length="393" mass="44853">MDQRTKNISDILTLIGFLFAFLGTITQSPEHQIEILILSFLLASSFLARSYTVSDKIQVIHRYEVPLIIFEIMIVTIIMYFDQSGASQIYYFILIADAVLYFSIKFALSLTLLIFLAFMINAWIALWPEMTLNDILVIGLLNGIGYIFVFLITYLVKHQVNQRNFINETLKELEYKNKKLEESQKQLENMAVIKERNRIAHDIHDTVGHTLTTVLVGTEAAKRLIDKDPELAKEKLSLAQDQVRKGLNNIKNSIKDIKDHNEIIDFNSAVNNLIHETEQQTDIEIDCHISVSEDQISQTKQKVILRALQEGLTNGIKHGNSTYFKFNLIEDQEYIYFDLEDNGTGSEDKDMGFGLNFMKDRVEELGGSLTANSKQDGGFILSIEIPVEEGEEL</sequence>
<dbReference type="InterPro" id="IPR050482">
    <property type="entry name" value="Sensor_HK_TwoCompSys"/>
</dbReference>
<feature type="transmembrane region" description="Helical" evidence="10">
    <location>
        <begin position="135"/>
        <end position="156"/>
    </location>
</feature>
<keyword evidence="5" id="KW-0547">Nucleotide-binding</keyword>
<dbReference type="Gene3D" id="3.30.565.10">
    <property type="entry name" value="Histidine kinase-like ATPase, C-terminal domain"/>
    <property type="match status" value="1"/>
</dbReference>
<keyword evidence="13" id="KW-1185">Reference proteome</keyword>
<keyword evidence="10" id="KW-0472">Membrane</keyword>
<evidence type="ECO:0000256" key="9">
    <source>
        <dbReference type="SAM" id="Coils"/>
    </source>
</evidence>
<keyword evidence="8" id="KW-0902">Two-component regulatory system</keyword>